<name>A0AAU8EX52_9MICC</name>
<feature type="region of interest" description="Disordered" evidence="1">
    <location>
        <begin position="99"/>
        <end position="132"/>
    </location>
</feature>
<accession>A0AAU8EX52</accession>
<dbReference type="RefSeq" id="WP_306302309.1">
    <property type="nucleotide sequence ID" value="NZ_CP159279.1"/>
</dbReference>
<reference evidence="3" key="1">
    <citation type="submission" date="2024-06" db="EMBL/GenBank/DDBJ databases">
        <title>Biodegradation of dimethachlon by Arthrobacter sp. K5: mechanistic insights and ecological implications.</title>
        <authorList>
            <person name="Hu S."/>
            <person name="Lu P."/>
        </authorList>
    </citation>
    <scope>NUCLEOTIDE SEQUENCE</scope>
    <source>
        <strain evidence="3">K5</strain>
    </source>
</reference>
<organism evidence="3">
    <name type="scientific">Arthrobacter sp. K5</name>
    <dbReference type="NCBI Taxonomy" id="2839623"/>
    <lineage>
        <taxon>Bacteria</taxon>
        <taxon>Bacillati</taxon>
        <taxon>Actinomycetota</taxon>
        <taxon>Actinomycetes</taxon>
        <taxon>Micrococcales</taxon>
        <taxon>Micrococcaceae</taxon>
        <taxon>Arthrobacter</taxon>
    </lineage>
</organism>
<evidence type="ECO:0000259" key="2">
    <source>
        <dbReference type="Pfam" id="PF07811"/>
    </source>
</evidence>
<dbReference type="NCBIfam" id="NF041390">
    <property type="entry name" value="TadE_Rv3655c"/>
    <property type="match status" value="1"/>
</dbReference>
<gene>
    <name evidence="3" type="ORF">ABRP34_09905</name>
</gene>
<protein>
    <submittedName>
        <fullName evidence="3">TadE family type IV pilus minor pilin</fullName>
    </submittedName>
</protein>
<dbReference type="InterPro" id="IPR012495">
    <property type="entry name" value="TadE-like_dom"/>
</dbReference>
<evidence type="ECO:0000256" key="1">
    <source>
        <dbReference type="SAM" id="MobiDB-lite"/>
    </source>
</evidence>
<evidence type="ECO:0000313" key="3">
    <source>
        <dbReference type="EMBL" id="XCH13267.1"/>
    </source>
</evidence>
<feature type="domain" description="TadE-like" evidence="2">
    <location>
        <begin position="2"/>
        <end position="41"/>
    </location>
</feature>
<dbReference type="Pfam" id="PF07811">
    <property type="entry name" value="TadE"/>
    <property type="match status" value="1"/>
</dbReference>
<proteinExistence type="predicted"/>
<dbReference type="AlphaFoldDB" id="A0AAU8EX52"/>
<dbReference type="EMBL" id="CP159279">
    <property type="protein sequence ID" value="XCH13267.1"/>
    <property type="molecule type" value="Genomic_DNA"/>
</dbReference>
<dbReference type="InterPro" id="IPR049790">
    <property type="entry name" value="Rv3655c/TadE"/>
</dbReference>
<sequence length="132" mass="13296">MTAEFAVALPAVLLLLAMLLAGSAAGITQLRLEDAARAGARALARGEDPAAVNGIVRKLAGPSASSAVVPGGEWMSVTVSDRASGPLGRMVPWTLTARAEARSETASSAPPPGKLQTAPAGQRYGIPAGRLL</sequence>